<feature type="chain" id="PRO_5042129064" description="Ubiquitin-like domain-containing protein" evidence="1">
    <location>
        <begin position="21"/>
        <end position="644"/>
    </location>
</feature>
<feature type="domain" description="Ubiquitin-like" evidence="2">
    <location>
        <begin position="233"/>
        <end position="313"/>
    </location>
</feature>
<reference evidence="3" key="1">
    <citation type="submission" date="2023-03" db="EMBL/GenBank/DDBJ databases">
        <title>Massive genome expansion in bonnet fungi (Mycena s.s.) driven by repeated elements and novel gene families across ecological guilds.</title>
        <authorList>
            <consortium name="Lawrence Berkeley National Laboratory"/>
            <person name="Harder C.B."/>
            <person name="Miyauchi S."/>
            <person name="Viragh M."/>
            <person name="Kuo A."/>
            <person name="Thoen E."/>
            <person name="Andreopoulos B."/>
            <person name="Lu D."/>
            <person name="Skrede I."/>
            <person name="Drula E."/>
            <person name="Henrissat B."/>
            <person name="Morin E."/>
            <person name="Kohler A."/>
            <person name="Barry K."/>
            <person name="LaButti K."/>
            <person name="Morin E."/>
            <person name="Salamov A."/>
            <person name="Lipzen A."/>
            <person name="Mereny Z."/>
            <person name="Hegedus B."/>
            <person name="Baldrian P."/>
            <person name="Stursova M."/>
            <person name="Weitz H."/>
            <person name="Taylor A."/>
            <person name="Grigoriev I.V."/>
            <person name="Nagy L.G."/>
            <person name="Martin F."/>
            <person name="Kauserud H."/>
        </authorList>
    </citation>
    <scope>NUCLEOTIDE SEQUENCE</scope>
    <source>
        <strain evidence="3">CBHHK002</strain>
    </source>
</reference>
<keyword evidence="4" id="KW-1185">Reference proteome</keyword>
<proteinExistence type="predicted"/>
<dbReference type="Pfam" id="PF22893">
    <property type="entry name" value="ULD_2"/>
    <property type="match status" value="1"/>
</dbReference>
<keyword evidence="1" id="KW-0732">Signal</keyword>
<gene>
    <name evidence="3" type="ORF">DFH08DRAFT_822324</name>
</gene>
<evidence type="ECO:0000313" key="4">
    <source>
        <dbReference type="Proteomes" id="UP001218218"/>
    </source>
</evidence>
<comment type="caution">
    <text evidence="3">The sequence shown here is derived from an EMBL/GenBank/DDBJ whole genome shotgun (WGS) entry which is preliminary data.</text>
</comment>
<evidence type="ECO:0000313" key="3">
    <source>
        <dbReference type="EMBL" id="KAJ7312287.1"/>
    </source>
</evidence>
<evidence type="ECO:0000256" key="1">
    <source>
        <dbReference type="SAM" id="SignalP"/>
    </source>
</evidence>
<dbReference type="AlphaFoldDB" id="A0AAD7ECR2"/>
<accession>A0AAD7ECR2</accession>
<dbReference type="EMBL" id="JARIHO010000073">
    <property type="protein sequence ID" value="KAJ7312287.1"/>
    <property type="molecule type" value="Genomic_DNA"/>
</dbReference>
<evidence type="ECO:0000259" key="2">
    <source>
        <dbReference type="Pfam" id="PF22893"/>
    </source>
</evidence>
<sequence length="644" mass="72536">MLAHLLWPLWLLCGAIWSYAATLCFPDVGDIVETARLAKRIIDVLRNGGTSYKRQKIISALKGMHDDVAGLATVFDVNSLSPEVQSIVHRLSAELALCHSLMDKIYAKLHPSNAVLGRVWMVLSEEKELVSWRTDISECRDALHLLLELLNGLCVREAGEQLGQVRSQMQYIESGVNRVEARIQNVGLEIRNFGALTILGLIASNFVTDQISRIGSQVRIDVERMSLHDVSDPVFFVMDPLGRTITIQLSYCDSFKDLDRILKAHLHDRPQAGSMYVERGDYRILSTEGIIIPPVDFPGKLRAGMRFDLCILKRRRDWRKPTPHQCPYCYRLCSDPPKVGWIHCSNDRCGSRYQISSKKSQSAAEIEEIASLELSQQQDRKELFRLIEIQAIYTTLYFFLQHSVGKRFTFYLATYSGHVSLRASRFKRDDGGALGVGPSHNIVIHSRIKLRLQSITHAFTNHFPMAQSRQSHTEGDILAGDLVSLPITSLRCTRLTDVEVRLAPLVAFPLWVDPHCQPIWETPSRFLMFYLPATQFLLIPQVLSPFLFYSCPGPLISQVPVILYLPAQRDSTAIKNNVTASRLEDGHGARFGLTAISVTLLLGFHIPFVHPSVAILRRTSCPKPLDARIALGIDPDVAWSPTRR</sequence>
<name>A0AAD7ECR2_9AGAR</name>
<protein>
    <recommendedName>
        <fullName evidence="2">Ubiquitin-like domain-containing protein</fullName>
    </recommendedName>
</protein>
<feature type="signal peptide" evidence="1">
    <location>
        <begin position="1"/>
        <end position="20"/>
    </location>
</feature>
<dbReference type="InterPro" id="IPR054464">
    <property type="entry name" value="ULD_fung"/>
</dbReference>
<dbReference type="Proteomes" id="UP001218218">
    <property type="component" value="Unassembled WGS sequence"/>
</dbReference>
<organism evidence="3 4">
    <name type="scientific">Mycena albidolilacea</name>
    <dbReference type="NCBI Taxonomy" id="1033008"/>
    <lineage>
        <taxon>Eukaryota</taxon>
        <taxon>Fungi</taxon>
        <taxon>Dikarya</taxon>
        <taxon>Basidiomycota</taxon>
        <taxon>Agaricomycotina</taxon>
        <taxon>Agaricomycetes</taxon>
        <taxon>Agaricomycetidae</taxon>
        <taxon>Agaricales</taxon>
        <taxon>Marasmiineae</taxon>
        <taxon>Mycenaceae</taxon>
        <taxon>Mycena</taxon>
    </lineage>
</organism>